<gene>
    <name evidence="2" type="ORF">DFR47_103112</name>
</gene>
<name>A0A366E188_9HYPH</name>
<evidence type="ECO:0000313" key="2">
    <source>
        <dbReference type="EMBL" id="RBO95549.1"/>
    </source>
</evidence>
<sequence>MTDKIDYLQTTREILAGCLFIPADTIPEDADINSLSDIDSLTFELIVLETEKFIGQEVDPIALLDMRTVKDMAELLKQAHQ</sequence>
<dbReference type="AlphaFoldDB" id="A0A366E188"/>
<protein>
    <submittedName>
        <fullName evidence="2">Phosphopantetheine binding protein</fullName>
    </submittedName>
</protein>
<dbReference type="InterPro" id="IPR036736">
    <property type="entry name" value="ACP-like_sf"/>
</dbReference>
<dbReference type="InterPro" id="IPR009081">
    <property type="entry name" value="PP-bd_ACP"/>
</dbReference>
<dbReference type="RefSeq" id="WP_113944098.1">
    <property type="nucleotide sequence ID" value="NZ_JBHEEG010000008.1"/>
</dbReference>
<feature type="domain" description="Carrier" evidence="1">
    <location>
        <begin position="2"/>
        <end position="80"/>
    </location>
</feature>
<dbReference type="SUPFAM" id="SSF47336">
    <property type="entry name" value="ACP-like"/>
    <property type="match status" value="1"/>
</dbReference>
<dbReference type="EMBL" id="QNRH01000003">
    <property type="protein sequence ID" value="RBO95549.1"/>
    <property type="molecule type" value="Genomic_DNA"/>
</dbReference>
<accession>A0A366E188</accession>
<dbReference type="Pfam" id="PF00550">
    <property type="entry name" value="PP-binding"/>
    <property type="match status" value="1"/>
</dbReference>
<keyword evidence="3" id="KW-1185">Reference proteome</keyword>
<dbReference type="Gene3D" id="1.10.1200.10">
    <property type="entry name" value="ACP-like"/>
    <property type="match status" value="1"/>
</dbReference>
<comment type="caution">
    <text evidence="2">The sequence shown here is derived from an EMBL/GenBank/DDBJ whole genome shotgun (WGS) entry which is preliminary data.</text>
</comment>
<reference evidence="2 3" key="1">
    <citation type="submission" date="2018-06" db="EMBL/GenBank/DDBJ databases">
        <title>Genomic Encyclopedia of Type Strains, Phase IV (KMG-IV): sequencing the most valuable type-strain genomes for metagenomic binning, comparative biology and taxonomic classification.</title>
        <authorList>
            <person name="Goeker M."/>
        </authorList>
    </citation>
    <scope>NUCLEOTIDE SEQUENCE [LARGE SCALE GENOMIC DNA]</scope>
    <source>
        <strain evidence="2 3">DSM 25619</strain>
    </source>
</reference>
<dbReference type="PROSITE" id="PS50075">
    <property type="entry name" value="CARRIER"/>
    <property type="match status" value="1"/>
</dbReference>
<evidence type="ECO:0000259" key="1">
    <source>
        <dbReference type="PROSITE" id="PS50075"/>
    </source>
</evidence>
<dbReference type="OrthoDB" id="6636643at2"/>
<organism evidence="2 3">
    <name type="scientific">Pseudochrobactrum asaccharolyticum</name>
    <dbReference type="NCBI Taxonomy" id="354351"/>
    <lineage>
        <taxon>Bacteria</taxon>
        <taxon>Pseudomonadati</taxon>
        <taxon>Pseudomonadota</taxon>
        <taxon>Alphaproteobacteria</taxon>
        <taxon>Hyphomicrobiales</taxon>
        <taxon>Brucellaceae</taxon>
        <taxon>Pseudochrobactrum</taxon>
    </lineage>
</organism>
<proteinExistence type="predicted"/>
<evidence type="ECO:0000313" key="3">
    <source>
        <dbReference type="Proteomes" id="UP000252893"/>
    </source>
</evidence>
<dbReference type="Proteomes" id="UP000252893">
    <property type="component" value="Unassembled WGS sequence"/>
</dbReference>